<feature type="domain" description="4Fe-4S ferredoxin-type" evidence="13">
    <location>
        <begin position="144"/>
        <end position="172"/>
    </location>
</feature>
<dbReference type="Gene3D" id="1.10.1060.10">
    <property type="entry name" value="Alpha-helical ferredoxin"/>
    <property type="match status" value="1"/>
</dbReference>
<evidence type="ECO:0000256" key="4">
    <source>
        <dbReference type="ARBA" id="ARBA00022532"/>
    </source>
</evidence>
<evidence type="ECO:0000256" key="1">
    <source>
        <dbReference type="ARBA" id="ARBA00004894"/>
    </source>
</evidence>
<evidence type="ECO:0000256" key="7">
    <source>
        <dbReference type="ARBA" id="ARBA00023002"/>
    </source>
</evidence>
<dbReference type="CDD" id="cd00207">
    <property type="entry name" value="fer2"/>
    <property type="match status" value="1"/>
</dbReference>
<dbReference type="GO" id="GO:0008177">
    <property type="term" value="F:succinate dehydrogenase (quinone) activity"/>
    <property type="evidence" value="ECO:0007669"/>
    <property type="project" value="UniProtKB-EC"/>
</dbReference>
<proteinExistence type="inferred from homology"/>
<evidence type="ECO:0000259" key="13">
    <source>
        <dbReference type="PROSITE" id="PS51379"/>
    </source>
</evidence>
<keyword evidence="10 11" id="KW-0003">3Fe-4S</keyword>
<dbReference type="GO" id="GO:0046872">
    <property type="term" value="F:metal ion binding"/>
    <property type="evidence" value="ECO:0007669"/>
    <property type="project" value="UniProtKB-KW"/>
</dbReference>
<comment type="cofactor">
    <cofactor evidence="11">
        <name>[4Fe-4S] cluster</name>
        <dbReference type="ChEBI" id="CHEBI:49883"/>
    </cofactor>
    <text evidence="11">Binds 1 [4Fe-4S] cluster.</text>
</comment>
<dbReference type="GO" id="GO:0051539">
    <property type="term" value="F:4 iron, 4 sulfur cluster binding"/>
    <property type="evidence" value="ECO:0007669"/>
    <property type="project" value="UniProtKB-KW"/>
</dbReference>
<keyword evidence="7" id="KW-0560">Oxidoreductase</keyword>
<feature type="domain" description="2Fe-2S ferredoxin-type" evidence="12">
    <location>
        <begin position="3"/>
        <end position="89"/>
    </location>
</feature>
<keyword evidence="15" id="KW-1185">Reference proteome</keyword>
<sequence>MKRKLNIYQGRAGKGAYETYEVDLPKEATLLDALEYLRTGAVPDLAYRHSCHHGSCGTCTVRVNGKEILACLTPLESLYDPEKDAAPRIDPPAVFETVRDLAADPGILFRSIPEGIGYLRKSEWVSGEAGPDSGPAPEQSGGDQAGPVRFEDCIECGACVSACPVLREWGGKGKSSQPFMGPAALAALRRETINNPEGKAGLMLRAAEKDGVAACKRYIECSRVCPRKVYPAKHIEILRRELNPPE</sequence>
<dbReference type="PROSITE" id="PS51379">
    <property type="entry name" value="4FE4S_FER_2"/>
    <property type="match status" value="1"/>
</dbReference>
<dbReference type="PROSITE" id="PS00198">
    <property type="entry name" value="4FE4S_FER_1"/>
    <property type="match status" value="1"/>
</dbReference>
<dbReference type="NCBIfam" id="TIGR00384">
    <property type="entry name" value="dhsB"/>
    <property type="match status" value="1"/>
</dbReference>
<comment type="catalytic activity">
    <reaction evidence="11">
        <text>a menaquinone + succinate = a menaquinol + fumarate</text>
        <dbReference type="Rhea" id="RHEA:27834"/>
        <dbReference type="Rhea" id="RHEA-COMP:9537"/>
        <dbReference type="Rhea" id="RHEA-COMP:9539"/>
        <dbReference type="ChEBI" id="CHEBI:16374"/>
        <dbReference type="ChEBI" id="CHEBI:18151"/>
        <dbReference type="ChEBI" id="CHEBI:29806"/>
        <dbReference type="ChEBI" id="CHEBI:30031"/>
        <dbReference type="EC" id="1.3.5.1"/>
    </reaction>
</comment>
<dbReference type="GO" id="GO:0051537">
    <property type="term" value="F:2 iron, 2 sulfur cluster binding"/>
    <property type="evidence" value="ECO:0007669"/>
    <property type="project" value="UniProtKB-KW"/>
</dbReference>
<evidence type="ECO:0000256" key="11">
    <source>
        <dbReference type="RuleBase" id="RU361237"/>
    </source>
</evidence>
<evidence type="ECO:0000256" key="2">
    <source>
        <dbReference type="ARBA" id="ARBA00009433"/>
    </source>
</evidence>
<dbReference type="InterPro" id="IPR004489">
    <property type="entry name" value="Succ_DH/fum_Rdtase_Fe-S"/>
</dbReference>
<dbReference type="RefSeq" id="WP_215626733.1">
    <property type="nucleotide sequence ID" value="NZ_CP067089.2"/>
</dbReference>
<dbReference type="SUPFAM" id="SSF54292">
    <property type="entry name" value="2Fe-2S ferredoxin-like"/>
    <property type="match status" value="1"/>
</dbReference>
<evidence type="ECO:0000256" key="8">
    <source>
        <dbReference type="ARBA" id="ARBA00023004"/>
    </source>
</evidence>
<dbReference type="GO" id="GO:0009055">
    <property type="term" value="F:electron transfer activity"/>
    <property type="evidence" value="ECO:0007669"/>
    <property type="project" value="InterPro"/>
</dbReference>
<dbReference type="EC" id="1.3.5.1" evidence="11"/>
<evidence type="ECO:0000259" key="12">
    <source>
        <dbReference type="PROSITE" id="PS51085"/>
    </source>
</evidence>
<evidence type="ECO:0000256" key="6">
    <source>
        <dbReference type="ARBA" id="ARBA00022723"/>
    </source>
</evidence>
<comment type="cofactor">
    <cofactor evidence="11">
        <name>[2Fe-2S] cluster</name>
        <dbReference type="ChEBI" id="CHEBI:190135"/>
    </cofactor>
    <text evidence="11">Binds 1 [2Fe-2S] cluster.</text>
</comment>
<keyword evidence="3 11" id="KW-0004">4Fe-4S</keyword>
<dbReference type="PANTHER" id="PTHR11921">
    <property type="entry name" value="SUCCINATE DEHYDROGENASE IRON-SULFUR PROTEIN"/>
    <property type="match status" value="1"/>
</dbReference>
<dbReference type="InterPro" id="IPR006058">
    <property type="entry name" value="2Fe2S_fd_BS"/>
</dbReference>
<comment type="cofactor">
    <cofactor evidence="11">
        <name>[3Fe-4S] cluster</name>
        <dbReference type="ChEBI" id="CHEBI:21137"/>
    </cofactor>
    <text evidence="11">Binds 1 [3Fe-4S] cluster.</text>
</comment>
<dbReference type="Pfam" id="PF13183">
    <property type="entry name" value="Fer4_8"/>
    <property type="match status" value="1"/>
</dbReference>
<dbReference type="InterPro" id="IPR012675">
    <property type="entry name" value="Beta-grasp_dom_sf"/>
</dbReference>
<protein>
    <recommendedName>
        <fullName evidence="11">Fumarate reductase iron-sulfur subunit</fullName>
        <ecNumber evidence="11">1.3.5.1</ecNumber>
    </recommendedName>
</protein>
<keyword evidence="6 11" id="KW-0479">Metal-binding</keyword>
<dbReference type="Proteomes" id="UP000595917">
    <property type="component" value="Chromosome"/>
</dbReference>
<dbReference type="GO" id="GO:0022904">
    <property type="term" value="P:respiratory electron transport chain"/>
    <property type="evidence" value="ECO:0007669"/>
    <property type="project" value="TreeGrafter"/>
</dbReference>
<evidence type="ECO:0000313" key="14">
    <source>
        <dbReference type="EMBL" id="QQO09430.1"/>
    </source>
</evidence>
<dbReference type="EMBL" id="CP067089">
    <property type="protein sequence ID" value="QQO09430.1"/>
    <property type="molecule type" value="Genomic_DNA"/>
</dbReference>
<evidence type="ECO:0000256" key="10">
    <source>
        <dbReference type="ARBA" id="ARBA00023291"/>
    </source>
</evidence>
<dbReference type="Gene3D" id="3.10.20.30">
    <property type="match status" value="1"/>
</dbReference>
<evidence type="ECO:0000256" key="5">
    <source>
        <dbReference type="ARBA" id="ARBA00022714"/>
    </source>
</evidence>
<keyword evidence="9 11" id="KW-0411">Iron-sulfur</keyword>
<accession>A0A7T7XN59</accession>
<evidence type="ECO:0000256" key="9">
    <source>
        <dbReference type="ARBA" id="ARBA00023014"/>
    </source>
</evidence>
<name>A0A7T7XN59_9SPIR</name>
<evidence type="ECO:0000313" key="15">
    <source>
        <dbReference type="Proteomes" id="UP000595917"/>
    </source>
</evidence>
<comment type="pathway">
    <text evidence="1">Carbohydrate metabolism; tricarboxylic acid cycle; fumarate from succinate (bacterial route): step 1/1.</text>
</comment>
<dbReference type="PROSITE" id="PS00197">
    <property type="entry name" value="2FE2S_FER_1"/>
    <property type="match status" value="1"/>
</dbReference>
<dbReference type="GO" id="GO:0051538">
    <property type="term" value="F:3 iron, 4 sulfur cluster binding"/>
    <property type="evidence" value="ECO:0007669"/>
    <property type="project" value="UniProtKB-KW"/>
</dbReference>
<dbReference type="InterPro" id="IPR050573">
    <property type="entry name" value="SDH/FRD_Iron-Sulfur"/>
</dbReference>
<dbReference type="InterPro" id="IPR017896">
    <property type="entry name" value="4Fe4S_Fe-S-bd"/>
</dbReference>
<dbReference type="KEGG" id="bhc:JFL75_00465"/>
<dbReference type="Pfam" id="PF13085">
    <property type="entry name" value="Fer2_3"/>
    <property type="match status" value="1"/>
</dbReference>
<dbReference type="AlphaFoldDB" id="A0A7T7XN59"/>
<dbReference type="InterPro" id="IPR001041">
    <property type="entry name" value="2Fe-2S_ferredoxin-type"/>
</dbReference>
<dbReference type="InterPro" id="IPR036010">
    <property type="entry name" value="2Fe-2S_ferredoxin-like_sf"/>
</dbReference>
<dbReference type="InterPro" id="IPR009051">
    <property type="entry name" value="Helical_ferredxn"/>
</dbReference>
<reference evidence="14" key="1">
    <citation type="submission" date="2021-01" db="EMBL/GenBank/DDBJ databases">
        <title>Description of Breznakiella homolactica.</title>
        <authorList>
            <person name="Song Y."/>
            <person name="Brune A."/>
        </authorList>
    </citation>
    <scope>NUCLEOTIDE SEQUENCE</scope>
    <source>
        <strain evidence="14">RmG30</strain>
    </source>
</reference>
<dbReference type="SUPFAM" id="SSF46548">
    <property type="entry name" value="alpha-helical ferredoxin"/>
    <property type="match status" value="1"/>
</dbReference>
<comment type="similarity">
    <text evidence="2 11">Belongs to the succinate dehydrogenase/fumarate reductase iron-sulfur protein family.</text>
</comment>
<dbReference type="InterPro" id="IPR017900">
    <property type="entry name" value="4Fe4S_Fe_S_CS"/>
</dbReference>
<keyword evidence="4" id="KW-0816">Tricarboxylic acid cycle</keyword>
<keyword evidence="8 11" id="KW-0408">Iron</keyword>
<organism evidence="14 15">
    <name type="scientific">Breznakiella homolactica</name>
    <dbReference type="NCBI Taxonomy" id="2798577"/>
    <lineage>
        <taxon>Bacteria</taxon>
        <taxon>Pseudomonadati</taxon>
        <taxon>Spirochaetota</taxon>
        <taxon>Spirochaetia</taxon>
        <taxon>Spirochaetales</taxon>
        <taxon>Breznakiellaceae</taxon>
        <taxon>Breznakiella</taxon>
    </lineage>
</organism>
<gene>
    <name evidence="14" type="ORF">JFL75_00465</name>
</gene>
<dbReference type="InterPro" id="IPR025192">
    <property type="entry name" value="Succ_DH/fum_Rdtase_N"/>
</dbReference>
<dbReference type="PANTHER" id="PTHR11921:SF29">
    <property type="entry name" value="SUCCINATE DEHYDROGENASE [UBIQUINONE] IRON-SULFUR SUBUNIT, MITOCHONDRIAL"/>
    <property type="match status" value="1"/>
</dbReference>
<dbReference type="GO" id="GO:0006099">
    <property type="term" value="P:tricarboxylic acid cycle"/>
    <property type="evidence" value="ECO:0007669"/>
    <property type="project" value="UniProtKB-KW"/>
</dbReference>
<evidence type="ECO:0000256" key="3">
    <source>
        <dbReference type="ARBA" id="ARBA00022485"/>
    </source>
</evidence>
<keyword evidence="5 11" id="KW-0001">2Fe-2S</keyword>
<dbReference type="PROSITE" id="PS51085">
    <property type="entry name" value="2FE2S_FER_2"/>
    <property type="match status" value="1"/>
</dbReference>